<evidence type="ECO:0000256" key="3">
    <source>
        <dbReference type="ARBA" id="ARBA00022844"/>
    </source>
</evidence>
<name>A0A0S1TPU8_9BETA</name>
<dbReference type="EMBL" id="KT832477">
    <property type="protein sequence ID" value="ALM26024.1"/>
    <property type="molecule type" value="Genomic_DNA"/>
</dbReference>
<accession>A0A0S1TPU8</accession>
<dbReference type="GeneID" id="26196613"/>
<reference evidence="7" key="1">
    <citation type="journal article" date="2009" name="Vet. Pathol.">
        <title>Clinico-pathologic features of fatal disease attributed to new variants of endotheliotropic herpesviruses in two Asian elephants (Elephas maximus).</title>
        <authorList>
            <person name="Garner M.M."/>
            <person name="Helmick K."/>
            <person name="Ochsenreiter J."/>
            <person name="Richman L.K."/>
            <person name="Latimer E."/>
            <person name="Wise A.G."/>
            <person name="Maes R.K."/>
            <person name="Kiupel M."/>
            <person name="Nordhausen R.W."/>
            <person name="Zong J.C."/>
            <person name="Hayward G.S."/>
        </authorList>
    </citation>
    <scope>NUCLEOTIDE SEQUENCE [LARGE SCALE GENOMIC DNA]</scope>
</reference>
<evidence type="ECO:0000256" key="4">
    <source>
        <dbReference type="ARBA" id="ARBA00023219"/>
    </source>
</evidence>
<dbReference type="GO" id="GO:0044423">
    <property type="term" value="C:virion component"/>
    <property type="evidence" value="ECO:0007669"/>
    <property type="project" value="UniProtKB-KW"/>
</dbReference>
<feature type="region of interest" description="Disordered" evidence="5">
    <location>
        <begin position="648"/>
        <end position="723"/>
    </location>
</feature>
<organism evidence="6 7">
    <name type="scientific">Elephant endotheliotropic herpesvirus 4</name>
    <dbReference type="NCBI Taxonomy" id="548914"/>
    <lineage>
        <taxon>Viruses</taxon>
        <taxon>Duplodnaviria</taxon>
        <taxon>Heunggongvirae</taxon>
        <taxon>Peploviricota</taxon>
        <taxon>Herviviricetes</taxon>
        <taxon>Herpesvirales</taxon>
        <taxon>Orthoherpesviridae</taxon>
        <taxon>Betaherpesvirinae</taxon>
        <taxon>Proboscivirus</taxon>
    </lineage>
</organism>
<keyword evidence="1" id="KW-1048">Host nucleus</keyword>
<proteinExistence type="inferred from homology"/>
<keyword evidence="7" id="KW-1185">Reference proteome</keyword>
<evidence type="ECO:0000256" key="5">
    <source>
        <dbReference type="SAM" id="MobiDB-lite"/>
    </source>
</evidence>
<evidence type="ECO:0000313" key="7">
    <source>
        <dbReference type="Proteomes" id="UP000161618"/>
    </source>
</evidence>
<reference evidence="7" key="3">
    <citation type="journal article" date="2014" name="J. Virol.">
        <title>Comparative genome analysis of four elephant endotheliotropic herpesviruses, EEHV3, EEHV4, EEHV5, and EEHV6, from cases of hemorrhagic disease or viremia.</title>
        <authorList>
            <person name="Zong JC"/>
            <person name="Latimer EM"/>
            <person name="Long SY"/>
            <person name="Richman LK"/>
            <person name="Heaggans SY"/>
            <person name="Hayward GS."/>
        </authorList>
    </citation>
    <scope>NUCLEOTIDE SEQUENCE [LARGE SCALE GENOMIC DNA]</scope>
</reference>
<keyword evidence="2" id="KW-1188">Viral release from host cell</keyword>
<dbReference type="KEGG" id="vg:26196613"/>
<keyword evidence="3" id="KW-0946">Virion</keyword>
<evidence type="ECO:0000256" key="2">
    <source>
        <dbReference type="ARBA" id="ARBA00022612"/>
    </source>
</evidence>
<protein>
    <submittedName>
        <fullName evidence="6">Portal protein</fullName>
    </submittedName>
</protein>
<dbReference type="OrthoDB" id="2470at10239"/>
<reference evidence="6 7" key="4">
    <citation type="journal article" date="2016" name="MSphere">
        <title>Complete Genome Sequence of Elephant Endotheliotropic Herpesvirus 4, the First Example of a GC-Rich Branch Proboscivirus.</title>
        <authorList>
            <person name="Ling P.D."/>
            <person name="Long S.Y."/>
            <person name="Fuery A."/>
            <person name="Peng R.S."/>
            <person name="Heaggans S.Y."/>
            <person name="Qin X."/>
            <person name="Worley K.C."/>
            <person name="Dugan S."/>
            <person name="Hayward G.S."/>
        </authorList>
    </citation>
    <scope>NUCLEOTIDE SEQUENCE [LARGE SCALE GENOMIC DNA]</scope>
    <source>
        <strain evidence="6">North American NAP69</strain>
    </source>
</reference>
<sequence length="723" mass="82000">MFRKNPVSNIPPDASVIFPRACTTRFVRLLHGTQGYIYGKTIHMALRDGQYIKKQLTYTMGVKMLNAITLRAVLEYWSECTRSNDMLDSYELSVHYLDMWAASLKTAILTDMTHIIKYCIEHAEYNYELYVDWLSTVGLVPFAYRKKKRGRKGAAEQRSAEFDLAAECNLHPFTTSILPSFSDFLRKIHDNFANVRVCNFANVCIYLQDEQFYAFLEDKLVNLAVVKQPILIGSEIIFCTPIQHLHYELRRFDQLRAHRKMCQLLNTNPVKVVTTGREYLDKKRIVELLERQDKPLDAKSSIIKFLLNMSDSKSRIGIDDSIETFMQEVTPSIIDQRRLFPSSHHHQHRAMPAPGGVAPPPPPPLGNRDVRDVFRKQIIRCLEQEIKDQAVELQALRDINDAQHGEIVDLKILANKYRREVPESQPNLDIEDTQVGLDSVAPRAYREVEVLERKHIANSFFSQYVPDINHEENRLNKIFEQEYLRTFHLKKKFNYQGQDDSIVYSSETVDLVVIPYLTEIYPVDDIVVIPTELLHVTESDILSIIYDEGMVPKFIEFIRANIDSFWGRSSCDGCGGGGALGSAAGGSGNAHGPTDGNNNDVNNRPAASLSSHHQPYYHSSSSSHGGVADKNAAQPRRYQLYKQADRPAYAQGPPTHYHSHHHHHQNTQHGGAAAHGGGRGRYHPYWGGGGGNPRREIVIGDGVGAGGRDDRSTSRHDDRHGFE</sequence>
<dbReference type="HAMAP" id="MF_04012">
    <property type="entry name" value="HSV_PORTL"/>
    <property type="match status" value="1"/>
</dbReference>
<feature type="compositionally biased region" description="Basic residues" evidence="5">
    <location>
        <begin position="657"/>
        <end position="666"/>
    </location>
</feature>
<evidence type="ECO:0000256" key="1">
    <source>
        <dbReference type="ARBA" id="ARBA00022562"/>
    </source>
</evidence>
<dbReference type="RefSeq" id="YP_009179341.1">
    <property type="nucleotide sequence ID" value="NC_028379.1"/>
</dbReference>
<evidence type="ECO:0000313" key="6">
    <source>
        <dbReference type="EMBL" id="ALM26024.1"/>
    </source>
</evidence>
<keyword evidence="4" id="KW-0231">Viral genome packaging</keyword>
<dbReference type="Proteomes" id="UP000161618">
    <property type="component" value="Segment"/>
</dbReference>
<reference evidence="6 7" key="5">
    <citation type="journal article" date="2016" name="MSphere">
        <title>Comparison of the Gene Coding Contents and Other Unusual Features of the GC-Rich and AT-Rich Branch Probosciviruses.</title>
        <authorList>
            <person name="Ling P.D."/>
            <person name="Long S.Y."/>
            <person name="Zong J.C."/>
            <person name="Heaggans S.Y."/>
            <person name="Qin X."/>
            <person name="Hayward G.S."/>
        </authorList>
    </citation>
    <scope>NUCLEOTIDE SEQUENCE [LARGE SCALE GENOMIC DNA]</scope>
    <source>
        <strain evidence="6">North American NAP69</strain>
    </source>
</reference>
<dbReference type="GO" id="GO:0051276">
    <property type="term" value="P:chromosome organization"/>
    <property type="evidence" value="ECO:0007669"/>
    <property type="project" value="InterPro"/>
</dbReference>
<dbReference type="InterPro" id="IPR002660">
    <property type="entry name" value="Herpes_Portal"/>
</dbReference>
<gene>
    <name evidence="6" type="primary">U76</name>
</gene>
<feature type="compositionally biased region" description="Basic and acidic residues" evidence="5">
    <location>
        <begin position="707"/>
        <end position="723"/>
    </location>
</feature>
<reference evidence="7" key="2">
    <citation type="journal article" date="2011" name="Vet. Microbiol.">
        <title>Detection and evaluation of novel herpesviruses in routine and pathological samples from Asian and African elephants: identification of two new probosciviruses (EEHV5 and EEHV6) and two new gammaherpesviruses (EGHV3B and EGHV5).</title>
        <authorList>
            <person name="Latimer E"/>
            <person name="Zong JC"/>
            <person name="Heaggans SY"/>
            <person name="Richman LK"/>
            <person name="Hayward GS."/>
        </authorList>
    </citation>
    <scope>NUCLEOTIDE SEQUENCE [LARGE SCALE GENOMIC DNA]</scope>
</reference>
<feature type="compositionally biased region" description="Low complexity" evidence="5">
    <location>
        <begin position="608"/>
        <end position="624"/>
    </location>
</feature>
<feature type="region of interest" description="Disordered" evidence="5">
    <location>
        <begin position="585"/>
        <end position="631"/>
    </location>
</feature>
<dbReference type="Pfam" id="PF01763">
    <property type="entry name" value="Herpes_UL6"/>
    <property type="match status" value="1"/>
</dbReference>